<feature type="compositionally biased region" description="Pro residues" evidence="1">
    <location>
        <begin position="1"/>
        <end position="12"/>
    </location>
</feature>
<dbReference type="RefSeq" id="WP_125175506.1">
    <property type="nucleotide sequence ID" value="NZ_PQNQ01000043.1"/>
</dbReference>
<dbReference type="InterPro" id="IPR006311">
    <property type="entry name" value="TAT_signal"/>
</dbReference>
<comment type="caution">
    <text evidence="4">The sequence shown here is derived from an EMBL/GenBank/DDBJ whole genome shotgun (WGS) entry which is preliminary data.</text>
</comment>
<feature type="compositionally biased region" description="Low complexity" evidence="1">
    <location>
        <begin position="44"/>
        <end position="55"/>
    </location>
</feature>
<evidence type="ECO:0000313" key="5">
    <source>
        <dbReference type="Proteomes" id="UP000278422"/>
    </source>
</evidence>
<feature type="chain" id="PRO_5019097752" description="Phytase-like domain-containing protein" evidence="2">
    <location>
        <begin position="48"/>
        <end position="452"/>
    </location>
</feature>
<protein>
    <recommendedName>
        <fullName evidence="3">Phytase-like domain-containing protein</fullName>
    </recommendedName>
</protein>
<feature type="signal peptide" evidence="2">
    <location>
        <begin position="1"/>
        <end position="47"/>
    </location>
</feature>
<evidence type="ECO:0000256" key="1">
    <source>
        <dbReference type="SAM" id="MobiDB-lite"/>
    </source>
</evidence>
<evidence type="ECO:0000259" key="3">
    <source>
        <dbReference type="Pfam" id="PF13449"/>
    </source>
</evidence>
<dbReference type="PANTHER" id="PTHR37957">
    <property type="entry name" value="BLR7070 PROTEIN"/>
    <property type="match status" value="1"/>
</dbReference>
<sequence>MTLTPPRHPAAPTPARTRRVATGTASLSATAATLAAAVLLSAAPASAAPATAQTPAPAPAPAPASSTSGSTAALTWGGGSVASSSPLPSLPSLSSPALSSPALSSPGLLPDPGATTPGGPQTPTPPAAGPVAELVDTHDLAGSTVEHGDGPAADAPFGGISGIDRIAGDRYIGISDDRSEKGPARAYPLTLPRTATGGTGTATIGAPVTLTDADGKPYARGTVDPESIRVTPGGDLLWSSEGDADAGIAPAVTLAGPDGQARLSYTIPEYHRPGPGRGIRNNQAYEGLTLTDGGRSAVVLTEGPLQQDSRNRLTVYDTATGMPRAEYAYQLDPADPGADGRGATEILAVGDGTFLTLERGYVPGQGTRGKLYRVRPGAATDVLGRPTLDGREVTVEKEELLDFSPHGENPDNIEGMTWGPDQPDGRRTLLVTTDDNFSRSQRSLVHTVALRL</sequence>
<feature type="region of interest" description="Disordered" evidence="1">
    <location>
        <begin position="1"/>
        <end position="25"/>
    </location>
</feature>
<reference evidence="4 5" key="1">
    <citation type="submission" date="2018-01" db="EMBL/GenBank/DDBJ databases">
        <title>Twenty Corynebacterium bovis Genomes.</title>
        <authorList>
            <person name="Gulvik C.A."/>
        </authorList>
    </citation>
    <scope>NUCLEOTIDE SEQUENCE [LARGE SCALE GENOMIC DNA]</scope>
    <source>
        <strain evidence="4 5">16-2004</strain>
    </source>
</reference>
<dbReference type="InterPro" id="IPR027372">
    <property type="entry name" value="Phytase-like_dom"/>
</dbReference>
<gene>
    <name evidence="4" type="ORF">CXF42_10105</name>
</gene>
<evidence type="ECO:0000256" key="2">
    <source>
        <dbReference type="SAM" id="SignalP"/>
    </source>
</evidence>
<feature type="domain" description="Phytase-like" evidence="3">
    <location>
        <begin position="156"/>
        <end position="437"/>
    </location>
</feature>
<keyword evidence="5" id="KW-1185">Reference proteome</keyword>
<name>A0A426Q2E7_9CORY</name>
<feature type="region of interest" description="Disordered" evidence="1">
    <location>
        <begin position="174"/>
        <end position="193"/>
    </location>
</feature>
<dbReference type="Pfam" id="PF13449">
    <property type="entry name" value="Phytase-like"/>
    <property type="match status" value="1"/>
</dbReference>
<feature type="compositionally biased region" description="Low complexity" evidence="1">
    <location>
        <begin position="63"/>
        <end position="119"/>
    </location>
</feature>
<dbReference type="EMBL" id="PQNQ01000043">
    <property type="protein sequence ID" value="RRQ02045.1"/>
    <property type="molecule type" value="Genomic_DNA"/>
</dbReference>
<dbReference type="AlphaFoldDB" id="A0A426Q2E7"/>
<dbReference type="PROSITE" id="PS51318">
    <property type="entry name" value="TAT"/>
    <property type="match status" value="1"/>
</dbReference>
<feature type="region of interest" description="Disordered" evidence="1">
    <location>
        <begin position="44"/>
        <end position="131"/>
    </location>
</feature>
<organism evidence="4 5">
    <name type="scientific">Corynebacterium bovis</name>
    <dbReference type="NCBI Taxonomy" id="36808"/>
    <lineage>
        <taxon>Bacteria</taxon>
        <taxon>Bacillati</taxon>
        <taxon>Actinomycetota</taxon>
        <taxon>Actinomycetes</taxon>
        <taxon>Mycobacteriales</taxon>
        <taxon>Corynebacteriaceae</taxon>
        <taxon>Corynebacterium</taxon>
    </lineage>
</organism>
<accession>A0A426Q2E7</accession>
<dbReference type="Proteomes" id="UP000278422">
    <property type="component" value="Unassembled WGS sequence"/>
</dbReference>
<dbReference type="PANTHER" id="PTHR37957:SF1">
    <property type="entry name" value="PHYTASE-LIKE DOMAIN-CONTAINING PROTEIN"/>
    <property type="match status" value="1"/>
</dbReference>
<dbReference type="SUPFAM" id="SSF63829">
    <property type="entry name" value="Calcium-dependent phosphotriesterase"/>
    <property type="match status" value="1"/>
</dbReference>
<keyword evidence="2" id="KW-0732">Signal</keyword>
<feature type="region of interest" description="Disordered" evidence="1">
    <location>
        <begin position="404"/>
        <end position="423"/>
    </location>
</feature>
<evidence type="ECO:0000313" key="4">
    <source>
        <dbReference type="EMBL" id="RRQ02045.1"/>
    </source>
</evidence>
<proteinExistence type="predicted"/>